<dbReference type="Proteomes" id="UP000298180">
    <property type="component" value="Unassembled WGS sequence"/>
</dbReference>
<dbReference type="Pfam" id="PF00535">
    <property type="entry name" value="Glycos_transf_2"/>
    <property type="match status" value="1"/>
</dbReference>
<dbReference type="Pfam" id="PF02709">
    <property type="entry name" value="Glyco_transf_7C"/>
    <property type="match status" value="1"/>
</dbReference>
<organism evidence="6 7">
    <name type="scientific">Ramlibacter henchirensis</name>
    <dbReference type="NCBI Taxonomy" id="204072"/>
    <lineage>
        <taxon>Bacteria</taxon>
        <taxon>Pseudomonadati</taxon>
        <taxon>Pseudomonadota</taxon>
        <taxon>Betaproteobacteria</taxon>
        <taxon>Burkholderiales</taxon>
        <taxon>Comamonadaceae</taxon>
        <taxon>Ramlibacter</taxon>
    </lineage>
</organism>
<dbReference type="InterPro" id="IPR029044">
    <property type="entry name" value="Nucleotide-diphossugar_trans"/>
</dbReference>
<comment type="similarity">
    <text evidence="1">Belongs to the glycosyltransferase 2 family.</text>
</comment>
<dbReference type="RefSeq" id="WP_135265476.1">
    <property type="nucleotide sequence ID" value="NZ_SMLM01000004.1"/>
</dbReference>
<feature type="domain" description="Galactosyltransferase C-terminal" evidence="5">
    <location>
        <begin position="211"/>
        <end position="258"/>
    </location>
</feature>
<comment type="caution">
    <text evidence="6">The sequence shown here is derived from an EMBL/GenBank/DDBJ whole genome shotgun (WGS) entry which is preliminary data.</text>
</comment>
<dbReference type="Gene3D" id="3.90.550.10">
    <property type="entry name" value="Spore Coat Polysaccharide Biosynthesis Protein SpsA, Chain A"/>
    <property type="match status" value="1"/>
</dbReference>
<evidence type="ECO:0000259" key="4">
    <source>
        <dbReference type="Pfam" id="PF00535"/>
    </source>
</evidence>
<feature type="domain" description="Glycosyltransferase 2-like" evidence="4">
    <location>
        <begin position="35"/>
        <end position="156"/>
    </location>
</feature>
<dbReference type="InterPro" id="IPR001173">
    <property type="entry name" value="Glyco_trans_2-like"/>
</dbReference>
<dbReference type="InterPro" id="IPR027791">
    <property type="entry name" value="Galactosyl_T_C"/>
</dbReference>
<dbReference type="SUPFAM" id="SSF53448">
    <property type="entry name" value="Nucleotide-diphospho-sugar transferases"/>
    <property type="match status" value="1"/>
</dbReference>
<dbReference type="PANTHER" id="PTHR43179">
    <property type="entry name" value="RHAMNOSYLTRANSFERASE WBBL"/>
    <property type="match status" value="1"/>
</dbReference>
<dbReference type="GO" id="GO:0016757">
    <property type="term" value="F:glycosyltransferase activity"/>
    <property type="evidence" value="ECO:0007669"/>
    <property type="project" value="UniProtKB-KW"/>
</dbReference>
<proteinExistence type="inferred from homology"/>
<dbReference type="OrthoDB" id="9797344at2"/>
<dbReference type="AlphaFoldDB" id="A0A4Z0BLG5"/>
<dbReference type="PANTHER" id="PTHR43179:SF12">
    <property type="entry name" value="GALACTOFURANOSYLTRANSFERASE GLFT2"/>
    <property type="match status" value="1"/>
</dbReference>
<evidence type="ECO:0000259" key="5">
    <source>
        <dbReference type="Pfam" id="PF02709"/>
    </source>
</evidence>
<dbReference type="Gene3D" id="1.10.3210.10">
    <property type="entry name" value="Hypothetical protein af1432"/>
    <property type="match status" value="1"/>
</dbReference>
<keyword evidence="7" id="KW-1185">Reference proteome</keyword>
<dbReference type="EMBL" id="SMLM01000004">
    <property type="protein sequence ID" value="TFY99249.1"/>
    <property type="molecule type" value="Genomic_DNA"/>
</dbReference>
<dbReference type="SUPFAM" id="SSF109604">
    <property type="entry name" value="HD-domain/PDEase-like"/>
    <property type="match status" value="1"/>
</dbReference>
<keyword evidence="3 6" id="KW-0808">Transferase</keyword>
<name>A0A4Z0BLG5_9BURK</name>
<keyword evidence="2" id="KW-0328">Glycosyltransferase</keyword>
<reference evidence="6 7" key="1">
    <citation type="submission" date="2019-03" db="EMBL/GenBank/DDBJ databases">
        <title>Ramlibacter henchirensis DSM 14656, whole genome shotgun sequence.</title>
        <authorList>
            <person name="Zhang X."/>
            <person name="Feng G."/>
            <person name="Zhu H."/>
        </authorList>
    </citation>
    <scope>NUCLEOTIDE SEQUENCE [LARGE SCALE GENOMIC DNA]</scope>
    <source>
        <strain evidence="6 7">DSM 14656</strain>
    </source>
</reference>
<sequence>MGQDVAFGWPRAGNDYSVVVPARLGDSACCVQPISMVVPTYNRAEKLERFLAAATHLYKPVGGLEIVVADDGSGDNTAEVIRKFEDRLNVIHVRQRDAGHRLSAVCNLGVRAAKHDRIVLLQSDMLPSRRLLSAYSASLEYEQVLLIGMRRFTCTDSITAEDILRAPDFEDHLPVIQTRNEMWIQNGAGVAEDWRMEVYRRTDYLRNDYAPFRAVVGSNLAFRREAALRIGGFCESFQSWGGEDGEFGYRAYLAGFHLIPIPAAVAYHQEPPEGINETDRRAGFIQSRDLREQLCPLPPFRSSKSEVTSYAVPKVAVGVTTPSPGACAEHPEFTQLDARVIQLSRVSAPLPLPDSAAASDVIAFDTRPAELLNALACETRAPYLVLASSGGLPSADSISALVDWIQSDSADALLGTAEDSILIVKARAWNRVSAEVRRFSGETFVDLLAQLGGCLNLKQRNLSDFAPTATDRSNPVDDTVHGAMGYDLREILRDVLEGFRLRQDRTHGVGHWARVWENGRHLAKLLGASVPVVELFAILHDSQRDKEGADPDHGPRAAAYAIELARRGLIRLAPNDIEVLAFACEHHSKGTRDGPLTAQVCWDADRLDLGRVGVAPLPSRLCTKAACESPFFEHAVAAGRAHALPNLIKSEWGLEWQGSRVRFSKGVAELGDLGLIFHGTQDAVLQPALERGFRFRRHEATLTFDLVSACLIFANQAHHANREMQPTVEYGRCLALQLRPWIPAYSPTAYVWASSERRGVYGGMTKWIGGYVTPYKLAELTARDKHRTQFVSHELSDCADWKRERSEHVSMPTHSLVAAPRVTASLESWLRAVDEDFRCGEKAFDPGDNVCSIFGGVDSRALFLAAYRARASRYMRRLLLSLLAARNIPLYRTDVTPWIQPRHPFIWDANEVNTWMASIDKSLERRGGITPLQTGMDLCLAVASAKRFHQSDVAELLVKFSRLTEPCSVL</sequence>
<evidence type="ECO:0000256" key="2">
    <source>
        <dbReference type="ARBA" id="ARBA00022676"/>
    </source>
</evidence>
<accession>A0A4Z0BLG5</accession>
<evidence type="ECO:0000256" key="3">
    <source>
        <dbReference type="ARBA" id="ARBA00022679"/>
    </source>
</evidence>
<gene>
    <name evidence="6" type="ORF">EZ313_22035</name>
</gene>
<protein>
    <submittedName>
        <fullName evidence="6">Glycosyltransferase</fullName>
    </submittedName>
</protein>
<evidence type="ECO:0000313" key="7">
    <source>
        <dbReference type="Proteomes" id="UP000298180"/>
    </source>
</evidence>
<evidence type="ECO:0000256" key="1">
    <source>
        <dbReference type="ARBA" id="ARBA00006739"/>
    </source>
</evidence>
<evidence type="ECO:0000313" key="6">
    <source>
        <dbReference type="EMBL" id="TFY99249.1"/>
    </source>
</evidence>